<keyword evidence="2" id="KW-1185">Reference proteome</keyword>
<accession>A0ACC6QRW9</accession>
<name>A0ACC6QRW9_9ACTN</name>
<dbReference type="Proteomes" id="UP001375539">
    <property type="component" value="Unassembled WGS sequence"/>
</dbReference>
<reference evidence="1" key="1">
    <citation type="submission" date="2024-03" db="EMBL/GenBank/DDBJ databases">
        <title>Novel Streptomyces species of biotechnological and ecological value are a feature of Machair soil.</title>
        <authorList>
            <person name="Prole J.R."/>
            <person name="Goodfellow M."/>
            <person name="Allenby N."/>
            <person name="Ward A.C."/>
        </authorList>
    </citation>
    <scope>NUCLEOTIDE SEQUENCE</scope>
    <source>
        <strain evidence="1">MS1.AVA.4</strain>
    </source>
</reference>
<proteinExistence type="predicted"/>
<sequence>MEAAGDHRGKRRGGRRRIVSLIKPSGALDVRTTLCVELTGNTYGDYDASQDSGSPDWSSIRLSLSKETPC</sequence>
<gene>
    <name evidence="1" type="ORF">WKI58_31615</name>
</gene>
<dbReference type="EMBL" id="JBBKAI010000002">
    <property type="protein sequence ID" value="MEJ8661010.1"/>
    <property type="molecule type" value="Genomic_DNA"/>
</dbReference>
<protein>
    <submittedName>
        <fullName evidence="1">Uncharacterized protein</fullName>
    </submittedName>
</protein>
<evidence type="ECO:0000313" key="2">
    <source>
        <dbReference type="Proteomes" id="UP001375539"/>
    </source>
</evidence>
<evidence type="ECO:0000313" key="1">
    <source>
        <dbReference type="EMBL" id="MEJ8661010.1"/>
    </source>
</evidence>
<comment type="caution">
    <text evidence="1">The sequence shown here is derived from an EMBL/GenBank/DDBJ whole genome shotgun (WGS) entry which is preliminary data.</text>
</comment>
<organism evidence="1 2">
    <name type="scientific">Streptomyces pratisoli</name>
    <dbReference type="NCBI Taxonomy" id="3139917"/>
    <lineage>
        <taxon>Bacteria</taxon>
        <taxon>Bacillati</taxon>
        <taxon>Actinomycetota</taxon>
        <taxon>Actinomycetes</taxon>
        <taxon>Kitasatosporales</taxon>
        <taxon>Streptomycetaceae</taxon>
        <taxon>Streptomyces</taxon>
    </lineage>
</organism>